<keyword evidence="1" id="KW-1133">Transmembrane helix</keyword>
<feature type="transmembrane region" description="Helical" evidence="1">
    <location>
        <begin position="28"/>
        <end position="50"/>
    </location>
</feature>
<keyword evidence="1" id="KW-0812">Transmembrane</keyword>
<sequence>MSYYVDLFLRPKQAVNYALQNPSMIRSIAFVLLGTFAGVLASLLLQGAIFMDIIIGTLFSDFLRWIVSGFLLLVIGLLFKKIPINALNISRALSTLSQISVYGFFMLLVLGLILPAIAFPALLSGISDWNAGNIGEDEFIQILDQSFVTIADTIVIALPLILLGLLFIFYSAYVLFLSIEKYLDTSVFKSILVWVLVVSVQGAVLIFLSA</sequence>
<feature type="transmembrane region" description="Helical" evidence="1">
    <location>
        <begin position="191"/>
        <end position="209"/>
    </location>
</feature>
<feature type="transmembrane region" description="Helical" evidence="1">
    <location>
        <begin position="62"/>
        <end position="79"/>
    </location>
</feature>
<dbReference type="EMBL" id="VGJJ01000005">
    <property type="protein sequence ID" value="MBM3281937.1"/>
    <property type="molecule type" value="Genomic_DNA"/>
</dbReference>
<dbReference type="Proteomes" id="UP000774699">
    <property type="component" value="Unassembled WGS sequence"/>
</dbReference>
<comment type="caution">
    <text evidence="2">The sequence shown here is derived from an EMBL/GenBank/DDBJ whole genome shotgun (WGS) entry which is preliminary data.</text>
</comment>
<evidence type="ECO:0000313" key="2">
    <source>
        <dbReference type="EMBL" id="MBM3281937.1"/>
    </source>
</evidence>
<dbReference type="AlphaFoldDB" id="A0A8T4C6K8"/>
<proteinExistence type="predicted"/>
<organism evidence="2 3">
    <name type="scientific">Candidatus Iainarchaeum sp</name>
    <dbReference type="NCBI Taxonomy" id="3101447"/>
    <lineage>
        <taxon>Archaea</taxon>
        <taxon>Candidatus Iainarchaeota</taxon>
        <taxon>Candidatus Iainarchaeia</taxon>
        <taxon>Candidatus Iainarchaeales</taxon>
        <taxon>Candidatus Iainarchaeaceae</taxon>
        <taxon>Candidatus Iainarchaeum</taxon>
    </lineage>
</organism>
<evidence type="ECO:0000256" key="1">
    <source>
        <dbReference type="SAM" id="Phobius"/>
    </source>
</evidence>
<evidence type="ECO:0008006" key="4">
    <source>
        <dbReference type="Google" id="ProtNLM"/>
    </source>
</evidence>
<protein>
    <recommendedName>
        <fullName evidence="4">Yip1 domain-containing protein</fullName>
    </recommendedName>
</protein>
<feature type="transmembrane region" description="Helical" evidence="1">
    <location>
        <begin position="99"/>
        <end position="123"/>
    </location>
</feature>
<evidence type="ECO:0000313" key="3">
    <source>
        <dbReference type="Proteomes" id="UP000774699"/>
    </source>
</evidence>
<accession>A0A8T4C6K8</accession>
<keyword evidence="1" id="KW-0472">Membrane</keyword>
<gene>
    <name evidence="2" type="ORF">FJY86_01165</name>
</gene>
<reference evidence="2" key="1">
    <citation type="submission" date="2019-03" db="EMBL/GenBank/DDBJ databases">
        <title>Lake Tanganyika Metagenome-Assembled Genomes (MAGs).</title>
        <authorList>
            <person name="Tran P."/>
        </authorList>
    </citation>
    <scope>NUCLEOTIDE SEQUENCE</scope>
    <source>
        <strain evidence="2">M_DeepCast_50m_m2_156</strain>
    </source>
</reference>
<feature type="transmembrane region" description="Helical" evidence="1">
    <location>
        <begin position="154"/>
        <end position="179"/>
    </location>
</feature>
<name>A0A8T4C6K8_9ARCH</name>